<reference evidence="2 3" key="1">
    <citation type="submission" date="2019-03" db="EMBL/GenBank/DDBJ databases">
        <title>Single cell metagenomics reveals metabolic interactions within the superorganism composed of flagellate Streblomastix strix and complex community of Bacteroidetes bacteria on its surface.</title>
        <authorList>
            <person name="Treitli S.C."/>
            <person name="Kolisko M."/>
            <person name="Husnik F."/>
            <person name="Keeling P."/>
            <person name="Hampl V."/>
        </authorList>
    </citation>
    <scope>NUCLEOTIDE SEQUENCE [LARGE SCALE GENOMIC DNA]</scope>
    <source>
        <strain evidence="2">St1</strain>
    </source>
</reference>
<gene>
    <name evidence="2" type="ORF">EZS26_002188</name>
</gene>
<dbReference type="InterPro" id="IPR000182">
    <property type="entry name" value="GNAT_dom"/>
</dbReference>
<dbReference type="SUPFAM" id="SSF55729">
    <property type="entry name" value="Acyl-CoA N-acyltransferases (Nat)"/>
    <property type="match status" value="1"/>
</dbReference>
<accession>A0A5M8NZX7</accession>
<keyword evidence="2" id="KW-0808">Transferase</keyword>
<name>A0A5M8NZX7_9BACT</name>
<dbReference type="PANTHER" id="PTHR43328:SF1">
    <property type="entry name" value="N-ACETYLTRANSFERASE DOMAIN-CONTAINING PROTEIN"/>
    <property type="match status" value="1"/>
</dbReference>
<dbReference type="AlphaFoldDB" id="A0A5M8NZX7"/>
<feature type="domain" description="N-acetyltransferase" evidence="1">
    <location>
        <begin position="11"/>
        <end position="164"/>
    </location>
</feature>
<dbReference type="EMBL" id="SNRX01000015">
    <property type="protein sequence ID" value="KAA6301723.1"/>
    <property type="molecule type" value="Genomic_DNA"/>
</dbReference>
<evidence type="ECO:0000313" key="2">
    <source>
        <dbReference type="EMBL" id="KAA6301723.1"/>
    </source>
</evidence>
<comment type="caution">
    <text evidence="2">The sequence shown here is derived from an EMBL/GenBank/DDBJ whole genome shotgun (WGS) entry which is preliminary data.</text>
</comment>
<protein>
    <submittedName>
        <fullName evidence="2">Putative ribosomal N-acetyltransferase YdaF</fullName>
        <ecNumber evidence="2">2.3.1.-</ecNumber>
    </submittedName>
</protein>
<dbReference type="EC" id="2.3.1.-" evidence="2"/>
<dbReference type="InterPro" id="IPR016181">
    <property type="entry name" value="Acyl_CoA_acyltransferase"/>
</dbReference>
<dbReference type="GO" id="GO:0016747">
    <property type="term" value="F:acyltransferase activity, transferring groups other than amino-acyl groups"/>
    <property type="evidence" value="ECO:0007669"/>
    <property type="project" value="InterPro"/>
</dbReference>
<dbReference type="PROSITE" id="PS51186">
    <property type="entry name" value="GNAT"/>
    <property type="match status" value="1"/>
</dbReference>
<evidence type="ECO:0000313" key="3">
    <source>
        <dbReference type="Proteomes" id="UP000324575"/>
    </source>
</evidence>
<evidence type="ECO:0000259" key="1">
    <source>
        <dbReference type="PROSITE" id="PS51186"/>
    </source>
</evidence>
<keyword evidence="2" id="KW-0012">Acyltransferase</keyword>
<organism evidence="2 3">
    <name type="scientific">Candidatus Ordinivivax streblomastigis</name>
    <dbReference type="NCBI Taxonomy" id="2540710"/>
    <lineage>
        <taxon>Bacteria</taxon>
        <taxon>Pseudomonadati</taxon>
        <taxon>Bacteroidota</taxon>
        <taxon>Bacteroidia</taxon>
        <taxon>Bacteroidales</taxon>
        <taxon>Candidatus Ordinivivax</taxon>
    </lineage>
</organism>
<dbReference type="PANTHER" id="PTHR43328">
    <property type="entry name" value="ACETYLTRANSFERASE-RELATED"/>
    <property type="match status" value="1"/>
</dbReference>
<proteinExistence type="predicted"/>
<sequence>MEFILRKWTDADIDSLVRHANNSNIAKWLTNQFPSPYTKQDGEQYLLTVSRDTPTKIFAIEIDGEAVGSIGIFPQTDIHEKNAEMGYWLSEKYWKNGIMPKAIKRMVKYGFETFDITRIYARPFSTNLGSQRVLEKAGFSLEAKLLKAIFKNSEYMDEMIYAIRKDD</sequence>
<dbReference type="Proteomes" id="UP000324575">
    <property type="component" value="Unassembled WGS sequence"/>
</dbReference>
<dbReference type="Gene3D" id="3.40.630.30">
    <property type="match status" value="1"/>
</dbReference>
<dbReference type="Pfam" id="PF13302">
    <property type="entry name" value="Acetyltransf_3"/>
    <property type="match status" value="1"/>
</dbReference>